<evidence type="ECO:0000256" key="7">
    <source>
        <dbReference type="ARBA" id="ARBA00023136"/>
    </source>
</evidence>
<accession>A0A6H9XTZ9</accession>
<dbReference type="PANTHER" id="PTHR34979:SF1">
    <property type="entry name" value="INNER MEMBRANE PROTEIN YGAZ"/>
    <property type="match status" value="1"/>
</dbReference>
<proteinExistence type="inferred from homology"/>
<evidence type="ECO:0000313" key="10">
    <source>
        <dbReference type="Proteomes" id="UP000249886"/>
    </source>
</evidence>
<evidence type="ECO:0000256" key="2">
    <source>
        <dbReference type="ARBA" id="ARBA00010735"/>
    </source>
</evidence>
<evidence type="ECO:0000256" key="1">
    <source>
        <dbReference type="ARBA" id="ARBA00004651"/>
    </source>
</evidence>
<dbReference type="GO" id="GO:0005886">
    <property type="term" value="C:plasma membrane"/>
    <property type="evidence" value="ECO:0007669"/>
    <property type="project" value="UniProtKB-SubCell"/>
</dbReference>
<comment type="similarity">
    <text evidence="2">Belongs to the AzlC family.</text>
</comment>
<dbReference type="Proteomes" id="UP000249886">
    <property type="component" value="Unassembled WGS sequence"/>
</dbReference>
<keyword evidence="7 8" id="KW-0472">Membrane</keyword>
<feature type="transmembrane region" description="Helical" evidence="8">
    <location>
        <begin position="55"/>
        <end position="76"/>
    </location>
</feature>
<reference evidence="9 10" key="1">
    <citation type="submission" date="2018-06" db="EMBL/GenBank/DDBJ databases">
        <authorList>
            <consortium name="Pathogen Informatics"/>
            <person name="Doyle S."/>
        </authorList>
    </citation>
    <scope>NUCLEOTIDE SEQUENCE [LARGE SCALE GENOMIC DNA]</scope>
    <source>
        <strain evidence="9 10">NCTC10254</strain>
    </source>
</reference>
<feature type="transmembrane region" description="Helical" evidence="8">
    <location>
        <begin position="155"/>
        <end position="176"/>
    </location>
</feature>
<gene>
    <name evidence="9" type="primary">azlC</name>
    <name evidence="9" type="ORF">NCTC10254_01732</name>
</gene>
<dbReference type="Pfam" id="PF03591">
    <property type="entry name" value="AzlC"/>
    <property type="match status" value="1"/>
</dbReference>
<feature type="transmembrane region" description="Helical" evidence="8">
    <location>
        <begin position="188"/>
        <end position="216"/>
    </location>
</feature>
<comment type="caution">
    <text evidence="9">The sequence shown here is derived from an EMBL/GenBank/DDBJ whole genome shotgun (WGS) entry which is preliminary data.</text>
</comment>
<dbReference type="RefSeq" id="WP_005526476.1">
    <property type="nucleotide sequence ID" value="NZ_CP050134.2"/>
</dbReference>
<sequence length="220" mass="23237">MGSPEFRAAARQAGAVWAGFFAMALGLGIVVVQAGLPWWVAPMLSGLVYAGSMEFIMIGLLTGGASWGTIAVTTFFTNSRHIFYGLTYPLHAVRGWWARAYAVFTLADETYALVSALPADARTSRRILTITAGLHLHWLAGSTVGAVFASHMLGTIPGLDFILVGLFAVLAMDVLAQSRDVSTAGLAAACAAVGLVAAPHHMLLVAMTLFAVLLGIRYRL</sequence>
<keyword evidence="6 8" id="KW-1133">Transmembrane helix</keyword>
<dbReference type="PANTHER" id="PTHR34979">
    <property type="entry name" value="INNER MEMBRANE PROTEIN YGAZ"/>
    <property type="match status" value="1"/>
</dbReference>
<dbReference type="GeneID" id="84573933"/>
<name>A0A6H9XTZ9_9CORY</name>
<evidence type="ECO:0000256" key="6">
    <source>
        <dbReference type="ARBA" id="ARBA00022989"/>
    </source>
</evidence>
<dbReference type="InterPro" id="IPR011606">
    <property type="entry name" value="Brnchd-chn_aa_trnsp_permease"/>
</dbReference>
<evidence type="ECO:0000313" key="9">
    <source>
        <dbReference type="EMBL" id="SPW30548.1"/>
    </source>
</evidence>
<dbReference type="AlphaFoldDB" id="A0A6H9XTZ9"/>
<keyword evidence="3" id="KW-0813">Transport</keyword>
<evidence type="ECO:0000256" key="3">
    <source>
        <dbReference type="ARBA" id="ARBA00022448"/>
    </source>
</evidence>
<feature type="transmembrane region" description="Helical" evidence="8">
    <location>
        <begin position="12"/>
        <end position="35"/>
    </location>
</feature>
<keyword evidence="4" id="KW-1003">Cell membrane</keyword>
<evidence type="ECO:0000256" key="5">
    <source>
        <dbReference type="ARBA" id="ARBA00022692"/>
    </source>
</evidence>
<evidence type="ECO:0000256" key="8">
    <source>
        <dbReference type="SAM" id="Phobius"/>
    </source>
</evidence>
<keyword evidence="5 8" id="KW-0812">Transmembrane</keyword>
<organism evidence="9 10">
    <name type="scientific">Corynebacterium matruchotii</name>
    <dbReference type="NCBI Taxonomy" id="43768"/>
    <lineage>
        <taxon>Bacteria</taxon>
        <taxon>Bacillati</taxon>
        <taxon>Actinomycetota</taxon>
        <taxon>Actinomycetes</taxon>
        <taxon>Mycobacteriales</taxon>
        <taxon>Corynebacteriaceae</taxon>
        <taxon>Corynebacterium</taxon>
    </lineage>
</organism>
<comment type="subcellular location">
    <subcellularLocation>
        <location evidence="1">Cell membrane</location>
        <topology evidence="1">Multi-pass membrane protein</topology>
    </subcellularLocation>
</comment>
<evidence type="ECO:0000256" key="4">
    <source>
        <dbReference type="ARBA" id="ARBA00022475"/>
    </source>
</evidence>
<protein>
    <submittedName>
        <fullName evidence="9">Branched-chain amino acid transport protein</fullName>
    </submittedName>
</protein>
<dbReference type="GO" id="GO:1903785">
    <property type="term" value="P:L-valine transmembrane transport"/>
    <property type="evidence" value="ECO:0007669"/>
    <property type="project" value="TreeGrafter"/>
</dbReference>
<dbReference type="EMBL" id="UARK01000020">
    <property type="protein sequence ID" value="SPW30548.1"/>
    <property type="molecule type" value="Genomic_DNA"/>
</dbReference>